<dbReference type="OMA" id="ICEEHIW"/>
<evidence type="ECO:0000256" key="1">
    <source>
        <dbReference type="SAM" id="MobiDB-lite"/>
    </source>
</evidence>
<dbReference type="CDD" id="cd00303">
    <property type="entry name" value="retropepsin_like"/>
    <property type="match status" value="1"/>
</dbReference>
<dbReference type="AlphaFoldDB" id="A0A1S4DBU7"/>
<feature type="compositionally biased region" description="Basic and acidic residues" evidence="1">
    <location>
        <begin position="492"/>
        <end position="525"/>
    </location>
</feature>
<reference evidence="3" key="1">
    <citation type="submission" date="2025-08" db="UniProtKB">
        <authorList>
            <consortium name="RefSeq"/>
        </authorList>
    </citation>
    <scope>IDENTIFICATION</scope>
</reference>
<organism evidence="3">
    <name type="scientific">Nicotiana tabacum</name>
    <name type="common">Common tobacco</name>
    <dbReference type="NCBI Taxonomy" id="4097"/>
    <lineage>
        <taxon>Eukaryota</taxon>
        <taxon>Viridiplantae</taxon>
        <taxon>Streptophyta</taxon>
        <taxon>Embryophyta</taxon>
        <taxon>Tracheophyta</taxon>
        <taxon>Spermatophyta</taxon>
        <taxon>Magnoliopsida</taxon>
        <taxon>eudicotyledons</taxon>
        <taxon>Gunneridae</taxon>
        <taxon>Pentapetalae</taxon>
        <taxon>asterids</taxon>
        <taxon>lamiids</taxon>
        <taxon>Solanales</taxon>
        <taxon>Solanaceae</taxon>
        <taxon>Nicotianoideae</taxon>
        <taxon>Nicotianeae</taxon>
        <taxon>Nicotiana</taxon>
    </lineage>
</organism>
<dbReference type="Pfam" id="PF03732">
    <property type="entry name" value="Retrotrans_gag"/>
    <property type="match status" value="1"/>
</dbReference>
<dbReference type="KEGG" id="nta:107827969"/>
<proteinExistence type="predicted"/>
<dbReference type="PANTHER" id="PTHR33067">
    <property type="entry name" value="RNA-DIRECTED DNA POLYMERASE-RELATED"/>
    <property type="match status" value="1"/>
</dbReference>
<feature type="domain" description="Retrotransposon gag" evidence="2">
    <location>
        <begin position="221"/>
        <end position="281"/>
    </location>
</feature>
<dbReference type="RefSeq" id="XP_016510689.1">
    <property type="nucleotide sequence ID" value="XM_016655203.1"/>
</dbReference>
<dbReference type="InterPro" id="IPR005162">
    <property type="entry name" value="Retrotrans_gag_dom"/>
</dbReference>
<name>A0A1S4DBU7_TOBAC</name>
<dbReference type="PANTHER" id="PTHR33067:SF32">
    <property type="entry name" value="ASPARTIC PEPTIDASE DDI1-TYPE DOMAIN-CONTAINING PROTEIN"/>
    <property type="match status" value="1"/>
</dbReference>
<sequence length="679" mass="76371">MDACHLLLGRPWVYDMCAKYDENLNIYSFTKDERKIILVPLNLEEVAKYLKPKDDSFVTKLQTIGPINREKSLNVGITMEEHKEEEHALDPQVEDLPMKLDNDTLEHPIYELNFPKNRDAQHNIDLIVDSIIPREATYFVNAKSSLTLLDYCSDLRNSSIVKPRITGHFELKLSMIQLLHANGQFMGLPHEDPQQHILNFLEISDTYITNGVTPDYVRLTLFPFSLLGEAKRWLKAEPANSITSWNDLARKFLARFFPSGKTVKIRSEIVAFKQKAGESLYSAKESNPDWQGEMGRHTVQKSAGVLELDVVSALSAQISTLTNQVNQMNLSINKQQAQPLQQVQIFCEVCGEGHISNLCLANPESVYFVGNANRGQTNQYGDTYNPNWRNYPNFSWGGNQGTQNQYRPQAPQQQYRPPQVEQQASPTSHLEDMLKKMMAEQQALATTVRNLEHQMGQLASAQNTRPAGALPSDTEPNPKAQVNAVTLINGRALEEVPKKKKNTDHPEGELAPKPVEGNEKDDKGPKPVIETRPPPPFPQRLQKQKDDVKYKKFLDILSQVSVNLPLVEILQEVPKYASARVQSKLPSKFKDPGSFTIPLSLGKQEVGKALCDLRASINLMSSSLFKQLGLGALRPTTITLQLADRSLVMPKGIIEDVLVRVGKFILPADFIVLDYEADE</sequence>
<dbReference type="PaxDb" id="4097-A0A1S4DBU7"/>
<dbReference type="OrthoDB" id="1305902at2759"/>
<evidence type="ECO:0000313" key="3">
    <source>
        <dbReference type="RefSeq" id="XP_016510689.1"/>
    </source>
</evidence>
<feature type="compositionally biased region" description="Low complexity" evidence="1">
    <location>
        <begin position="403"/>
        <end position="423"/>
    </location>
</feature>
<protein>
    <recommendedName>
        <fullName evidence="2">Retrotransposon gag domain-containing protein</fullName>
    </recommendedName>
</protein>
<dbReference type="Gene3D" id="2.40.70.10">
    <property type="entry name" value="Acid Proteases"/>
    <property type="match status" value="1"/>
</dbReference>
<accession>A0A1S4DBU7</accession>
<gene>
    <name evidence="3" type="primary">LOC107827969</name>
</gene>
<feature type="region of interest" description="Disordered" evidence="1">
    <location>
        <begin position="458"/>
        <end position="543"/>
    </location>
</feature>
<evidence type="ECO:0000259" key="2">
    <source>
        <dbReference type="Pfam" id="PF03732"/>
    </source>
</evidence>
<dbReference type="InterPro" id="IPR021109">
    <property type="entry name" value="Peptidase_aspartic_dom_sf"/>
</dbReference>
<feature type="region of interest" description="Disordered" evidence="1">
    <location>
        <begin position="391"/>
        <end position="428"/>
    </location>
</feature>